<dbReference type="RefSeq" id="WP_378262778.1">
    <property type="nucleotide sequence ID" value="NZ_JBHSIT010000013.1"/>
</dbReference>
<evidence type="ECO:0000259" key="2">
    <source>
        <dbReference type="Pfam" id="PF04909"/>
    </source>
</evidence>
<dbReference type="Gene3D" id="3.20.20.140">
    <property type="entry name" value="Metal-dependent hydrolases"/>
    <property type="match status" value="1"/>
</dbReference>
<sequence>MFDAHHHLWDTSVRDYAWMDGPWADPLRGRFDVPRYVAASGGDVTGSVVVQALQTVDETRELLALADGNPVSGVVGWVDLTAESVAETLASFSGPLVGIRHMVQDEPDPEWLSRPDVRRGIRAVGDAGLVYDLLVKPPQADAALAVVRALPEVSFVLDHAGKPDIAGGAWDPWASWIKAMAAAPNVTVKLSGLVTEAAPGRRPDDVLPYARHVLEAFGPSRVMFGSDWPVCTLAASYPRVVDLVTATLADEDRAEVFEGTARRVYRIGG</sequence>
<dbReference type="SUPFAM" id="SSF51556">
    <property type="entry name" value="Metallo-dependent hydrolases"/>
    <property type="match status" value="1"/>
</dbReference>
<dbReference type="Pfam" id="PF04909">
    <property type="entry name" value="Amidohydro_2"/>
    <property type="match status" value="1"/>
</dbReference>
<dbReference type="PANTHER" id="PTHR43569:SF2">
    <property type="entry name" value="AMIDOHYDROLASE-RELATED DOMAIN-CONTAINING PROTEIN"/>
    <property type="match status" value="1"/>
</dbReference>
<name>A0ABV9UAM3_9ACTN</name>
<gene>
    <name evidence="3" type="ORF">ACFPCY_35465</name>
</gene>
<keyword evidence="4" id="KW-1185">Reference proteome</keyword>
<dbReference type="InterPro" id="IPR032466">
    <property type="entry name" value="Metal_Hydrolase"/>
</dbReference>
<comment type="similarity">
    <text evidence="1">Belongs to the metallo-dependent hydrolases superfamily.</text>
</comment>
<evidence type="ECO:0000256" key="1">
    <source>
        <dbReference type="ARBA" id="ARBA00038310"/>
    </source>
</evidence>
<organism evidence="3 4">
    <name type="scientific">Actinomadura gamaensis</name>
    <dbReference type="NCBI Taxonomy" id="1763541"/>
    <lineage>
        <taxon>Bacteria</taxon>
        <taxon>Bacillati</taxon>
        <taxon>Actinomycetota</taxon>
        <taxon>Actinomycetes</taxon>
        <taxon>Streptosporangiales</taxon>
        <taxon>Thermomonosporaceae</taxon>
        <taxon>Actinomadura</taxon>
    </lineage>
</organism>
<evidence type="ECO:0000313" key="3">
    <source>
        <dbReference type="EMBL" id="MFC4912645.1"/>
    </source>
</evidence>
<dbReference type="InterPro" id="IPR006680">
    <property type="entry name" value="Amidohydro-rel"/>
</dbReference>
<protein>
    <submittedName>
        <fullName evidence="3">Amidohydrolase family protein</fullName>
    </submittedName>
</protein>
<dbReference type="EMBL" id="JBHSIT010000013">
    <property type="protein sequence ID" value="MFC4912645.1"/>
    <property type="molecule type" value="Genomic_DNA"/>
</dbReference>
<proteinExistence type="inferred from homology"/>
<reference evidence="4" key="1">
    <citation type="journal article" date="2019" name="Int. J. Syst. Evol. Microbiol.">
        <title>The Global Catalogue of Microorganisms (GCM) 10K type strain sequencing project: providing services to taxonomists for standard genome sequencing and annotation.</title>
        <authorList>
            <consortium name="The Broad Institute Genomics Platform"/>
            <consortium name="The Broad Institute Genome Sequencing Center for Infectious Disease"/>
            <person name="Wu L."/>
            <person name="Ma J."/>
        </authorList>
    </citation>
    <scope>NUCLEOTIDE SEQUENCE [LARGE SCALE GENOMIC DNA]</scope>
    <source>
        <strain evidence="4">KLKA75</strain>
    </source>
</reference>
<accession>A0ABV9UAM3</accession>
<feature type="domain" description="Amidohydrolase-related" evidence="2">
    <location>
        <begin position="3"/>
        <end position="267"/>
    </location>
</feature>
<evidence type="ECO:0000313" key="4">
    <source>
        <dbReference type="Proteomes" id="UP001595872"/>
    </source>
</evidence>
<dbReference type="InterPro" id="IPR052350">
    <property type="entry name" value="Metallo-dep_Lactonases"/>
</dbReference>
<dbReference type="PANTHER" id="PTHR43569">
    <property type="entry name" value="AMIDOHYDROLASE"/>
    <property type="match status" value="1"/>
</dbReference>
<comment type="caution">
    <text evidence="3">The sequence shown here is derived from an EMBL/GenBank/DDBJ whole genome shotgun (WGS) entry which is preliminary data.</text>
</comment>
<dbReference type="Proteomes" id="UP001595872">
    <property type="component" value="Unassembled WGS sequence"/>
</dbReference>